<dbReference type="PANTHER" id="PTHR46586:SF3">
    <property type="entry name" value="ANKYRIN REPEAT-CONTAINING PROTEIN"/>
    <property type="match status" value="1"/>
</dbReference>
<protein>
    <submittedName>
        <fullName evidence="2">Aste57867_9097 protein</fullName>
    </submittedName>
</protein>
<dbReference type="Pfam" id="PF13637">
    <property type="entry name" value="Ank_4"/>
    <property type="match status" value="1"/>
</dbReference>
<dbReference type="Gene3D" id="1.25.40.20">
    <property type="entry name" value="Ankyrin repeat-containing domain"/>
    <property type="match status" value="1"/>
</dbReference>
<dbReference type="SUPFAM" id="SSF48403">
    <property type="entry name" value="Ankyrin repeat"/>
    <property type="match status" value="1"/>
</dbReference>
<sequence length="284" mass="32156">MQMPPPPSRKRRLPPRLKEDAGPLRVLGNQELVTCICDYQCGIYDDMRPFAAFMPWNARAIGCAIAFALKLESASFQLLETLHSVWAPWYRRHGTSRLSHLWTSFSAMHHLVCVLACYSGNLDLMRVLHTCTHRVMLQVWMDMLQLLSLVAWRGHLPMLQYLHGKQYYGWTRTVLDVAAANGHLPVVEFLHSNRSEGCTTEAMDRAAARGHLHVVSFLHLHRHEGCTHKALEGAVAAGHVDVVAFLVEQRSECRSKARLQLLAMKHPTMAYYLQELIGSSKVAP</sequence>
<dbReference type="InterPro" id="IPR052050">
    <property type="entry name" value="SecEffector_AnkRepeat"/>
</dbReference>
<gene>
    <name evidence="2" type="primary">Aste57867_9097</name>
    <name evidence="1" type="ORF">As57867_009061</name>
    <name evidence="2" type="ORF">ASTE57867_9097</name>
</gene>
<reference evidence="1" key="2">
    <citation type="submission" date="2019-06" db="EMBL/GenBank/DDBJ databases">
        <title>Genomics analysis of Aphanomyces spp. identifies a new class of oomycete effector associated with host adaptation.</title>
        <authorList>
            <person name="Gaulin E."/>
        </authorList>
    </citation>
    <scope>NUCLEOTIDE SEQUENCE</scope>
    <source>
        <strain evidence="1">CBS 578.67</strain>
    </source>
</reference>
<proteinExistence type="predicted"/>
<organism evidence="2 3">
    <name type="scientific">Aphanomyces stellatus</name>
    <dbReference type="NCBI Taxonomy" id="120398"/>
    <lineage>
        <taxon>Eukaryota</taxon>
        <taxon>Sar</taxon>
        <taxon>Stramenopiles</taxon>
        <taxon>Oomycota</taxon>
        <taxon>Saprolegniomycetes</taxon>
        <taxon>Saprolegniales</taxon>
        <taxon>Verrucalvaceae</taxon>
        <taxon>Aphanomyces</taxon>
    </lineage>
</organism>
<keyword evidence="3" id="KW-1185">Reference proteome</keyword>
<dbReference type="OrthoDB" id="194358at2759"/>
<dbReference type="EMBL" id="VJMH01005126">
    <property type="protein sequence ID" value="KAF0700392.1"/>
    <property type="molecule type" value="Genomic_DNA"/>
</dbReference>
<dbReference type="AlphaFoldDB" id="A0A485KM51"/>
<dbReference type="PANTHER" id="PTHR46586">
    <property type="entry name" value="ANKYRIN REPEAT-CONTAINING PROTEIN"/>
    <property type="match status" value="1"/>
</dbReference>
<name>A0A485KM51_9STRA</name>
<dbReference type="InterPro" id="IPR002110">
    <property type="entry name" value="Ankyrin_rpt"/>
</dbReference>
<reference evidence="2 3" key="1">
    <citation type="submission" date="2019-03" db="EMBL/GenBank/DDBJ databases">
        <authorList>
            <person name="Gaulin E."/>
            <person name="Dumas B."/>
        </authorList>
    </citation>
    <scope>NUCLEOTIDE SEQUENCE [LARGE SCALE GENOMIC DNA]</scope>
    <source>
        <strain evidence="2">CBS 568.67</strain>
    </source>
</reference>
<evidence type="ECO:0000313" key="3">
    <source>
        <dbReference type="Proteomes" id="UP000332933"/>
    </source>
</evidence>
<dbReference type="Proteomes" id="UP000332933">
    <property type="component" value="Unassembled WGS sequence"/>
</dbReference>
<evidence type="ECO:0000313" key="2">
    <source>
        <dbReference type="EMBL" id="VFT85981.1"/>
    </source>
</evidence>
<accession>A0A485KM51</accession>
<dbReference type="InterPro" id="IPR036770">
    <property type="entry name" value="Ankyrin_rpt-contain_sf"/>
</dbReference>
<dbReference type="EMBL" id="CAADRA010005147">
    <property type="protein sequence ID" value="VFT85981.1"/>
    <property type="molecule type" value="Genomic_DNA"/>
</dbReference>
<evidence type="ECO:0000313" key="1">
    <source>
        <dbReference type="EMBL" id="KAF0700392.1"/>
    </source>
</evidence>